<reference evidence="2" key="1">
    <citation type="submission" date="2021-07" db="EMBL/GenBank/DDBJ databases">
        <authorList>
            <person name="Catto M.A."/>
            <person name="Jacobson A."/>
            <person name="Kennedy G."/>
            <person name="Labadie P."/>
            <person name="Hunt B.G."/>
            <person name="Srinivasan R."/>
        </authorList>
    </citation>
    <scope>NUCLEOTIDE SEQUENCE</scope>
    <source>
        <strain evidence="2">PL_HMW_Pooled</strain>
        <tissue evidence="2">Head</tissue>
    </source>
</reference>
<keyword evidence="3" id="KW-1185">Reference proteome</keyword>
<keyword evidence="1" id="KW-0812">Transmembrane</keyword>
<organism evidence="2 3">
    <name type="scientific">Frankliniella fusca</name>
    <dbReference type="NCBI Taxonomy" id="407009"/>
    <lineage>
        <taxon>Eukaryota</taxon>
        <taxon>Metazoa</taxon>
        <taxon>Ecdysozoa</taxon>
        <taxon>Arthropoda</taxon>
        <taxon>Hexapoda</taxon>
        <taxon>Insecta</taxon>
        <taxon>Pterygota</taxon>
        <taxon>Neoptera</taxon>
        <taxon>Paraneoptera</taxon>
        <taxon>Thysanoptera</taxon>
        <taxon>Terebrantia</taxon>
        <taxon>Thripoidea</taxon>
        <taxon>Thripidae</taxon>
        <taxon>Frankliniella</taxon>
    </lineage>
</organism>
<keyword evidence="1" id="KW-1133">Transmembrane helix</keyword>
<proteinExistence type="predicted"/>
<reference evidence="2" key="2">
    <citation type="journal article" date="2023" name="BMC Genomics">
        <title>Pest status, molecular evolution, and epigenetic factors derived from the genome assembly of Frankliniella fusca, a thysanopteran phytovirus vector.</title>
        <authorList>
            <person name="Catto M.A."/>
            <person name="Labadie P.E."/>
            <person name="Jacobson A.L."/>
            <person name="Kennedy G.G."/>
            <person name="Srinivasan R."/>
            <person name="Hunt B.G."/>
        </authorList>
    </citation>
    <scope>NUCLEOTIDE SEQUENCE</scope>
    <source>
        <strain evidence="2">PL_HMW_Pooled</strain>
    </source>
</reference>
<evidence type="ECO:0000313" key="3">
    <source>
        <dbReference type="Proteomes" id="UP001219518"/>
    </source>
</evidence>
<gene>
    <name evidence="2" type="ORF">KUF71_018371</name>
</gene>
<sequence length="74" mass="7931">MLLVISPPGARRAGLRAFSATPARRGGRGLQCLSTTSTLEVAVTPLILLILILLILLTVTAVQSEDMKRTSTNW</sequence>
<evidence type="ECO:0000313" key="2">
    <source>
        <dbReference type="EMBL" id="KAK3907735.1"/>
    </source>
</evidence>
<evidence type="ECO:0000256" key="1">
    <source>
        <dbReference type="SAM" id="Phobius"/>
    </source>
</evidence>
<dbReference type="AlphaFoldDB" id="A0AAE1GQE7"/>
<accession>A0AAE1GQE7</accession>
<feature type="transmembrane region" description="Helical" evidence="1">
    <location>
        <begin position="43"/>
        <end position="62"/>
    </location>
</feature>
<protein>
    <submittedName>
        <fullName evidence="2">AMP deaminase 2</fullName>
    </submittedName>
</protein>
<dbReference type="Proteomes" id="UP001219518">
    <property type="component" value="Unassembled WGS sequence"/>
</dbReference>
<comment type="caution">
    <text evidence="2">The sequence shown here is derived from an EMBL/GenBank/DDBJ whole genome shotgun (WGS) entry which is preliminary data.</text>
</comment>
<keyword evidence="1" id="KW-0472">Membrane</keyword>
<dbReference type="EMBL" id="JAHWGI010000014">
    <property type="protein sequence ID" value="KAK3907735.1"/>
    <property type="molecule type" value="Genomic_DNA"/>
</dbReference>
<name>A0AAE1GQE7_9NEOP</name>